<dbReference type="PROSITE" id="PS00218">
    <property type="entry name" value="AMINO_ACID_PERMEASE_1"/>
    <property type="match status" value="1"/>
</dbReference>
<dbReference type="PANTHER" id="PTHR45649">
    <property type="entry name" value="AMINO-ACID PERMEASE BAT1"/>
    <property type="match status" value="1"/>
</dbReference>
<keyword evidence="2" id="KW-0813">Transport</keyword>
<reference evidence="8 9" key="2">
    <citation type="journal article" date="2012" name="PLoS Pathog.">
        <title>Diverse lifestyles and strategies of plant pathogenesis encoded in the genomes of eighteen Dothideomycetes fungi.</title>
        <authorList>
            <person name="Ohm R.A."/>
            <person name="Feau N."/>
            <person name="Henrissat B."/>
            <person name="Schoch C.L."/>
            <person name="Horwitz B.A."/>
            <person name="Barry K.W."/>
            <person name="Condon B.J."/>
            <person name="Copeland A.C."/>
            <person name="Dhillon B."/>
            <person name="Glaser F."/>
            <person name="Hesse C.N."/>
            <person name="Kosti I."/>
            <person name="LaButti K."/>
            <person name="Lindquist E.A."/>
            <person name="Lucas S."/>
            <person name="Salamov A.A."/>
            <person name="Bradshaw R.E."/>
            <person name="Ciuffetti L."/>
            <person name="Hamelin R.C."/>
            <person name="Kema G.H.J."/>
            <person name="Lawrence C."/>
            <person name="Scott J.A."/>
            <person name="Spatafora J.W."/>
            <person name="Turgeon B.G."/>
            <person name="de Wit P.J.G.M."/>
            <person name="Zhong S."/>
            <person name="Goodwin S.B."/>
            <person name="Grigoriev I.V."/>
        </authorList>
    </citation>
    <scope>NUCLEOTIDE SEQUENCE [LARGE SCALE GENOMIC DNA]</scope>
    <source>
        <strain evidence="9">NZE10 / CBS 128990</strain>
    </source>
</reference>
<evidence type="ECO:0008006" key="10">
    <source>
        <dbReference type="Google" id="ProtNLM"/>
    </source>
</evidence>
<feature type="transmembrane region" description="Helical" evidence="7">
    <location>
        <begin position="155"/>
        <end position="172"/>
    </location>
</feature>
<feature type="transmembrane region" description="Helical" evidence="7">
    <location>
        <begin position="400"/>
        <end position="423"/>
    </location>
</feature>
<name>N1PLA1_DOTSN</name>
<evidence type="ECO:0000313" key="8">
    <source>
        <dbReference type="EMBL" id="EME42091.1"/>
    </source>
</evidence>
<evidence type="ECO:0000256" key="6">
    <source>
        <dbReference type="SAM" id="MobiDB-lite"/>
    </source>
</evidence>
<dbReference type="OMA" id="WVFTHFT"/>
<feature type="transmembrane region" description="Helical" evidence="7">
    <location>
        <begin position="227"/>
        <end position="249"/>
    </location>
</feature>
<evidence type="ECO:0000256" key="3">
    <source>
        <dbReference type="ARBA" id="ARBA00022692"/>
    </source>
</evidence>
<feature type="transmembrane region" description="Helical" evidence="7">
    <location>
        <begin position="374"/>
        <end position="394"/>
    </location>
</feature>
<reference evidence="9" key="1">
    <citation type="journal article" date="2012" name="PLoS Genet.">
        <title>The genomes of the fungal plant pathogens Cladosporium fulvum and Dothistroma septosporum reveal adaptation to different hosts and lifestyles but also signatures of common ancestry.</title>
        <authorList>
            <person name="de Wit P.J.G.M."/>
            <person name="van der Burgt A."/>
            <person name="Oekmen B."/>
            <person name="Stergiopoulos I."/>
            <person name="Abd-Elsalam K.A."/>
            <person name="Aerts A.L."/>
            <person name="Bahkali A.H."/>
            <person name="Beenen H.G."/>
            <person name="Chettri P."/>
            <person name="Cox M.P."/>
            <person name="Datema E."/>
            <person name="de Vries R.P."/>
            <person name="Dhillon B."/>
            <person name="Ganley A.R."/>
            <person name="Griffiths S.A."/>
            <person name="Guo Y."/>
            <person name="Hamelin R.C."/>
            <person name="Henrissat B."/>
            <person name="Kabir M.S."/>
            <person name="Jashni M.K."/>
            <person name="Kema G."/>
            <person name="Klaubauf S."/>
            <person name="Lapidus A."/>
            <person name="Levasseur A."/>
            <person name="Lindquist E."/>
            <person name="Mehrabi R."/>
            <person name="Ohm R.A."/>
            <person name="Owen T.J."/>
            <person name="Salamov A."/>
            <person name="Schwelm A."/>
            <person name="Schijlen E."/>
            <person name="Sun H."/>
            <person name="van den Burg H.A."/>
            <person name="van Ham R.C.H.J."/>
            <person name="Zhang S."/>
            <person name="Goodwin S.B."/>
            <person name="Grigoriev I.V."/>
            <person name="Collemare J."/>
            <person name="Bradshaw R.E."/>
        </authorList>
    </citation>
    <scope>NUCLEOTIDE SEQUENCE [LARGE SCALE GENOMIC DNA]</scope>
    <source>
        <strain evidence="9">NZE10 / CBS 128990</strain>
    </source>
</reference>
<dbReference type="InterPro" id="IPR004840">
    <property type="entry name" value="Amino_acid_permease_CS"/>
</dbReference>
<keyword evidence="4 7" id="KW-1133">Transmembrane helix</keyword>
<evidence type="ECO:0000256" key="2">
    <source>
        <dbReference type="ARBA" id="ARBA00022448"/>
    </source>
</evidence>
<comment type="subcellular location">
    <subcellularLocation>
        <location evidence="1">Membrane</location>
        <topology evidence="1">Multi-pass membrane protein</topology>
    </subcellularLocation>
</comment>
<feature type="transmembrane region" description="Helical" evidence="7">
    <location>
        <begin position="184"/>
        <end position="207"/>
    </location>
</feature>
<dbReference type="GO" id="GO:0022857">
    <property type="term" value="F:transmembrane transporter activity"/>
    <property type="evidence" value="ECO:0007669"/>
    <property type="project" value="InterPro"/>
</dbReference>
<dbReference type="EMBL" id="KB446541">
    <property type="protein sequence ID" value="EME42091.1"/>
    <property type="molecule type" value="Genomic_DNA"/>
</dbReference>
<feature type="transmembrane region" description="Helical" evidence="7">
    <location>
        <begin position="270"/>
        <end position="290"/>
    </location>
</feature>
<dbReference type="eggNOG" id="KOG1289">
    <property type="taxonomic scope" value="Eukaryota"/>
</dbReference>
<feature type="transmembrane region" description="Helical" evidence="7">
    <location>
        <begin position="477"/>
        <end position="496"/>
    </location>
</feature>
<evidence type="ECO:0000256" key="1">
    <source>
        <dbReference type="ARBA" id="ARBA00004141"/>
    </source>
</evidence>
<dbReference type="Gene3D" id="1.20.1740.10">
    <property type="entry name" value="Amino acid/polyamine transporter I"/>
    <property type="match status" value="1"/>
</dbReference>
<organism evidence="8 9">
    <name type="scientific">Dothistroma septosporum (strain NZE10 / CBS 128990)</name>
    <name type="common">Red band needle blight fungus</name>
    <name type="synonym">Mycosphaerella pini</name>
    <dbReference type="NCBI Taxonomy" id="675120"/>
    <lineage>
        <taxon>Eukaryota</taxon>
        <taxon>Fungi</taxon>
        <taxon>Dikarya</taxon>
        <taxon>Ascomycota</taxon>
        <taxon>Pezizomycotina</taxon>
        <taxon>Dothideomycetes</taxon>
        <taxon>Dothideomycetidae</taxon>
        <taxon>Mycosphaerellales</taxon>
        <taxon>Mycosphaerellaceae</taxon>
        <taxon>Dothistroma</taxon>
    </lineage>
</organism>
<dbReference type="HOGENOM" id="CLU_004495_0_1_1"/>
<keyword evidence="9" id="KW-1185">Reference proteome</keyword>
<dbReference type="OrthoDB" id="10054429at2759"/>
<feature type="transmembrane region" description="Helical" evidence="7">
    <location>
        <begin position="61"/>
        <end position="85"/>
    </location>
</feature>
<feature type="region of interest" description="Disordered" evidence="6">
    <location>
        <begin position="519"/>
        <end position="570"/>
    </location>
</feature>
<evidence type="ECO:0000313" key="9">
    <source>
        <dbReference type="Proteomes" id="UP000016933"/>
    </source>
</evidence>
<dbReference type="GO" id="GO:0016020">
    <property type="term" value="C:membrane"/>
    <property type="evidence" value="ECO:0007669"/>
    <property type="project" value="UniProtKB-SubCell"/>
</dbReference>
<evidence type="ECO:0000256" key="7">
    <source>
        <dbReference type="SAM" id="Phobius"/>
    </source>
</evidence>
<feature type="transmembrane region" description="Helical" evidence="7">
    <location>
        <begin position="444"/>
        <end position="465"/>
    </location>
</feature>
<dbReference type="Proteomes" id="UP000016933">
    <property type="component" value="Unassembled WGS sequence"/>
</dbReference>
<feature type="transmembrane region" description="Helical" evidence="7">
    <location>
        <begin position="31"/>
        <end position="55"/>
    </location>
</feature>
<dbReference type="STRING" id="675120.N1PLA1"/>
<feature type="transmembrane region" description="Helical" evidence="7">
    <location>
        <begin position="106"/>
        <end position="135"/>
    </location>
</feature>
<feature type="compositionally biased region" description="Basic and acidic residues" evidence="6">
    <location>
        <begin position="534"/>
        <end position="546"/>
    </location>
</feature>
<evidence type="ECO:0000256" key="5">
    <source>
        <dbReference type="ARBA" id="ARBA00023136"/>
    </source>
</evidence>
<dbReference type="AlphaFoldDB" id="N1PLA1"/>
<proteinExistence type="predicted"/>
<keyword evidence="3 7" id="KW-0812">Transmembrane</keyword>
<dbReference type="PANTHER" id="PTHR45649:SF10">
    <property type="entry name" value="AMINO ACID TRANSPORTER (EUROFUNG)"/>
    <property type="match status" value="1"/>
</dbReference>
<dbReference type="GO" id="GO:0006865">
    <property type="term" value="P:amino acid transport"/>
    <property type="evidence" value="ECO:0007669"/>
    <property type="project" value="InterPro"/>
</dbReference>
<keyword evidence="5 7" id="KW-0472">Membrane</keyword>
<dbReference type="PIRSF" id="PIRSF006060">
    <property type="entry name" value="AA_transporter"/>
    <property type="match status" value="1"/>
</dbReference>
<protein>
    <recommendedName>
        <fullName evidence="10">Amino acid permease-like protein</fullName>
    </recommendedName>
</protein>
<dbReference type="Pfam" id="PF13520">
    <property type="entry name" value="AA_permease_2"/>
    <property type="match status" value="1"/>
</dbReference>
<accession>N1PLA1</accession>
<sequence length="570" mass="61890">MVQLHDPDERQLARIGYKQELRREFTQWSTLSYAISVLGVLGSQPATYGVPIAVGGPSTSIYAWAIGSIMAYIIATSVAELVSAYPTAGGMYFVTKHVVPDRHVALWAWIIGWCNLLGQAAGVASIGYTIGQMILAAASMNSGLLGDSYIYSPKPWHTVLVAVGSLAVFAMNCSFTTKKLHQTILWFAPFNILATIGICIALLVLTSQKQGLAAHSFVWADVRDQSGWGSTAFSFMLGFLNVAWVMTDYDGTTHMSEETHDAAVRGPQSIRYAIIVSGLLGLLLNITFTYCLTENYMEDIVGSPTGLPVAQIFLNAGGRAGGTFMLFCVILVQFMTGVSAMLANARMVYAFARDEALPFSHLWSRVNEITGTPVNAVGFVFVFCACLNLIGIGSTQTITAIFNLCAPCLDLSYIAVIFARLVYTTGTSPEVNFVPGPEKIPYGLGRIANIIAILWVLAISVVLFFPPARPVTATNMNYAIVVAGIVALVSVGWYWLPKYGARGKYTGPRTQDDLLDHLPAQQRDPPAYEASSSTDHHRSDVRRPTNVDDLEFVRQMGSSGSDEENLKPKK</sequence>
<feature type="transmembrane region" description="Helical" evidence="7">
    <location>
        <begin position="324"/>
        <end position="343"/>
    </location>
</feature>
<gene>
    <name evidence="8" type="ORF">DOTSEDRAFT_134384</name>
</gene>
<dbReference type="InterPro" id="IPR002293">
    <property type="entry name" value="AA/rel_permease1"/>
</dbReference>
<evidence type="ECO:0000256" key="4">
    <source>
        <dbReference type="ARBA" id="ARBA00022989"/>
    </source>
</evidence>